<feature type="region of interest" description="Disordered" evidence="1">
    <location>
        <begin position="1"/>
        <end position="24"/>
    </location>
</feature>
<dbReference type="EMBL" id="UYSL01020150">
    <property type="protein sequence ID" value="VDL73078.1"/>
    <property type="molecule type" value="Genomic_DNA"/>
</dbReference>
<organism evidence="4">
    <name type="scientific">Nippostrongylus brasiliensis</name>
    <name type="common">Rat hookworm</name>
    <dbReference type="NCBI Taxonomy" id="27835"/>
    <lineage>
        <taxon>Eukaryota</taxon>
        <taxon>Metazoa</taxon>
        <taxon>Ecdysozoa</taxon>
        <taxon>Nematoda</taxon>
        <taxon>Chromadorea</taxon>
        <taxon>Rhabditida</taxon>
        <taxon>Rhabditina</taxon>
        <taxon>Rhabditomorpha</taxon>
        <taxon>Strongyloidea</taxon>
        <taxon>Heligmosomidae</taxon>
        <taxon>Nippostrongylus</taxon>
    </lineage>
</organism>
<protein>
    <submittedName>
        <fullName evidence="4">Transposase</fullName>
    </submittedName>
</protein>
<evidence type="ECO:0000256" key="1">
    <source>
        <dbReference type="SAM" id="MobiDB-lite"/>
    </source>
</evidence>
<proteinExistence type="predicted"/>
<sequence length="78" mass="8725">MPLYGRQKTAVRSSPTAAGNDEATECRQMRCRNYDPRRLSAIDDNAAIRNQNGLDVADASLRSFCDESHRRQPATTII</sequence>
<accession>A0A0N4Y1I7</accession>
<name>A0A0N4Y1I7_NIPBR</name>
<reference evidence="4" key="1">
    <citation type="submission" date="2017-02" db="UniProtKB">
        <authorList>
            <consortium name="WormBaseParasite"/>
        </authorList>
    </citation>
    <scope>IDENTIFICATION</scope>
</reference>
<evidence type="ECO:0000313" key="2">
    <source>
        <dbReference type="EMBL" id="VDL73078.1"/>
    </source>
</evidence>
<dbReference type="AlphaFoldDB" id="A0A0N4Y1I7"/>
<evidence type="ECO:0000313" key="4">
    <source>
        <dbReference type="WBParaSite" id="NBR_0000948801-mRNA-1"/>
    </source>
</evidence>
<dbReference type="WBParaSite" id="NBR_0000948801-mRNA-1">
    <property type="protein sequence ID" value="NBR_0000948801-mRNA-1"/>
    <property type="gene ID" value="NBR_0000948801"/>
</dbReference>
<keyword evidence="3" id="KW-1185">Reference proteome</keyword>
<evidence type="ECO:0000313" key="3">
    <source>
        <dbReference type="Proteomes" id="UP000271162"/>
    </source>
</evidence>
<reference evidence="2 3" key="2">
    <citation type="submission" date="2018-11" db="EMBL/GenBank/DDBJ databases">
        <authorList>
            <consortium name="Pathogen Informatics"/>
        </authorList>
    </citation>
    <scope>NUCLEOTIDE SEQUENCE [LARGE SCALE GENOMIC DNA]</scope>
</reference>
<gene>
    <name evidence="2" type="ORF">NBR_LOCUS9489</name>
</gene>
<dbReference type="Proteomes" id="UP000271162">
    <property type="component" value="Unassembled WGS sequence"/>
</dbReference>